<dbReference type="EMBL" id="FPKR01000010">
    <property type="protein sequence ID" value="SFZ77788.1"/>
    <property type="molecule type" value="Genomic_DNA"/>
</dbReference>
<keyword evidence="2" id="KW-1185">Reference proteome</keyword>
<accession>A0A1K2HLV7</accession>
<gene>
    <name evidence="1" type="ORF">SAMN02745887_02588</name>
</gene>
<proteinExistence type="predicted"/>
<dbReference type="OrthoDB" id="8451820at2"/>
<protein>
    <submittedName>
        <fullName evidence="1">Uncharacterized protein</fullName>
    </submittedName>
</protein>
<dbReference type="AlphaFoldDB" id="A0A1K2HLV7"/>
<evidence type="ECO:0000313" key="1">
    <source>
        <dbReference type="EMBL" id="SFZ77788.1"/>
    </source>
</evidence>
<name>A0A1K2HLV7_9NEIS</name>
<sequence length="131" mass="14140">MFPNQFVWAPQYRLPFSGAVEQDIEANLAPFFRAIPSGAGNGQIEQRVFERHSYGSQLDALHQAVRALAGALQQQALPELQALGAMQDEIAAIKATLKPDPLAAAREALQDLARTDQAGYAALLAELQARG</sequence>
<evidence type="ECO:0000313" key="2">
    <source>
        <dbReference type="Proteomes" id="UP000186513"/>
    </source>
</evidence>
<organism evidence="1 2">
    <name type="scientific">Chitinimonas taiwanensis DSM 18899</name>
    <dbReference type="NCBI Taxonomy" id="1121279"/>
    <lineage>
        <taxon>Bacteria</taxon>
        <taxon>Pseudomonadati</taxon>
        <taxon>Pseudomonadota</taxon>
        <taxon>Betaproteobacteria</taxon>
        <taxon>Neisseriales</taxon>
        <taxon>Chitinibacteraceae</taxon>
        <taxon>Chitinimonas</taxon>
    </lineage>
</organism>
<reference evidence="1 2" key="1">
    <citation type="submission" date="2016-11" db="EMBL/GenBank/DDBJ databases">
        <authorList>
            <person name="Jaros S."/>
            <person name="Januszkiewicz K."/>
            <person name="Wedrychowicz H."/>
        </authorList>
    </citation>
    <scope>NUCLEOTIDE SEQUENCE [LARGE SCALE GENOMIC DNA]</scope>
    <source>
        <strain evidence="1 2">DSM 18899</strain>
    </source>
</reference>
<dbReference type="Proteomes" id="UP000186513">
    <property type="component" value="Unassembled WGS sequence"/>
</dbReference>
<dbReference type="RefSeq" id="WP_072429096.1">
    <property type="nucleotide sequence ID" value="NZ_FPKR01000010.1"/>
</dbReference>